<dbReference type="InterPro" id="IPR008780">
    <property type="entry name" value="Plasmodium_Vir"/>
</dbReference>
<proteinExistence type="predicted"/>
<reference evidence="2" key="1">
    <citation type="submission" date="2021-09" db="EMBL/GenBank/DDBJ databases">
        <authorList>
            <consortium name="Pathogen Informatics"/>
        </authorList>
    </citation>
    <scope>NUCLEOTIDE SEQUENCE</scope>
    <source>
        <strain evidence="2">PvW1</strain>
    </source>
</reference>
<dbReference type="EMBL" id="CAJZCX010000017">
    <property type="protein sequence ID" value="CAG9485313.1"/>
    <property type="molecule type" value="Genomic_DNA"/>
</dbReference>
<feature type="compositionally biased region" description="Polar residues" evidence="1">
    <location>
        <begin position="39"/>
        <end position="51"/>
    </location>
</feature>
<evidence type="ECO:0000313" key="3">
    <source>
        <dbReference type="Proteomes" id="UP000779233"/>
    </source>
</evidence>
<evidence type="ECO:0000256" key="1">
    <source>
        <dbReference type="SAM" id="MobiDB-lite"/>
    </source>
</evidence>
<comment type="caution">
    <text evidence="2">The sequence shown here is derived from an EMBL/GenBank/DDBJ whole genome shotgun (WGS) entry which is preliminary data.</text>
</comment>
<feature type="region of interest" description="Disordered" evidence="1">
    <location>
        <begin position="36"/>
        <end position="67"/>
    </location>
</feature>
<dbReference type="AlphaFoldDB" id="A0A8S4HPQ2"/>
<dbReference type="VEuPathDB" id="PlasmoDB:PVPAM_140005300"/>
<feature type="region of interest" description="Disordered" evidence="1">
    <location>
        <begin position="1"/>
        <end position="24"/>
    </location>
</feature>
<evidence type="ECO:0000313" key="2">
    <source>
        <dbReference type="EMBL" id="CAG9485313.1"/>
    </source>
</evidence>
<name>A0A8S4HPQ2_PLAVI</name>
<dbReference type="Pfam" id="PF05795">
    <property type="entry name" value="Plasmodium_Vir"/>
    <property type="match status" value="1"/>
</dbReference>
<dbReference type="Proteomes" id="UP000779233">
    <property type="component" value="Unassembled WGS sequence"/>
</dbReference>
<organism evidence="2 3">
    <name type="scientific">Plasmodium vivax</name>
    <name type="common">malaria parasite P. vivax</name>
    <dbReference type="NCBI Taxonomy" id="5855"/>
    <lineage>
        <taxon>Eukaryota</taxon>
        <taxon>Sar</taxon>
        <taxon>Alveolata</taxon>
        <taxon>Apicomplexa</taxon>
        <taxon>Aconoidasida</taxon>
        <taxon>Haemosporida</taxon>
        <taxon>Plasmodiidae</taxon>
        <taxon>Plasmodium</taxon>
        <taxon>Plasmodium (Plasmodium)</taxon>
    </lineage>
</organism>
<protein>
    <submittedName>
        <fullName evidence="2">(malaria parasite P. vivax) hypothetical protein</fullName>
    </submittedName>
</protein>
<accession>A0A8S4HPQ2</accession>
<sequence>MPKKPEALQAPKRSVGRSIPPGTVESSVIIAETMEHNVPGNSTMEDSVVQENNDDSPIRDMPNKAGTVGATLAGSSYTSFGSWVSTKVLGRNKLMENMNKNNYDLILNDVGNHESSINDTMYHIRYNSVTNH</sequence>
<gene>
    <name evidence="2" type="ORF">PVW1_000007800</name>
</gene>